<dbReference type="PANTHER" id="PTHR12320:SF1">
    <property type="entry name" value="PROTEIN PHOSPHATASE PTC7 HOMOLOG"/>
    <property type="match status" value="1"/>
</dbReference>
<evidence type="ECO:0000256" key="2">
    <source>
        <dbReference type="SAM" id="Phobius"/>
    </source>
</evidence>
<evidence type="ECO:0000313" key="4">
    <source>
        <dbReference type="EMBL" id="KAG0669045.1"/>
    </source>
</evidence>
<dbReference type="CDD" id="cd00143">
    <property type="entry name" value="PP2Cc"/>
    <property type="match status" value="1"/>
</dbReference>
<comment type="catalytic activity">
    <reaction evidence="1">
        <text>O-phospho-L-threonyl-[protein] + H2O = L-threonyl-[protein] + phosphate</text>
        <dbReference type="Rhea" id="RHEA:47004"/>
        <dbReference type="Rhea" id="RHEA-COMP:11060"/>
        <dbReference type="Rhea" id="RHEA-COMP:11605"/>
        <dbReference type="ChEBI" id="CHEBI:15377"/>
        <dbReference type="ChEBI" id="CHEBI:30013"/>
        <dbReference type="ChEBI" id="CHEBI:43474"/>
        <dbReference type="ChEBI" id="CHEBI:61977"/>
        <dbReference type="EC" id="3.1.3.16"/>
    </reaction>
</comment>
<dbReference type="Pfam" id="PF07228">
    <property type="entry name" value="SpoIIE"/>
    <property type="match status" value="1"/>
</dbReference>
<name>A0A9P6WC55_MAUEX</name>
<dbReference type="Proteomes" id="UP000750334">
    <property type="component" value="Unassembled WGS sequence"/>
</dbReference>
<organism evidence="4 5">
    <name type="scientific">Maudiozyma exigua</name>
    <name type="common">Yeast</name>
    <name type="synonym">Kazachstania exigua</name>
    <dbReference type="NCBI Taxonomy" id="34358"/>
    <lineage>
        <taxon>Eukaryota</taxon>
        <taxon>Fungi</taxon>
        <taxon>Dikarya</taxon>
        <taxon>Ascomycota</taxon>
        <taxon>Saccharomycotina</taxon>
        <taxon>Saccharomycetes</taxon>
        <taxon>Saccharomycetales</taxon>
        <taxon>Saccharomycetaceae</taxon>
        <taxon>Maudiozyma</taxon>
    </lineage>
</organism>
<evidence type="ECO:0000313" key="5">
    <source>
        <dbReference type="Proteomes" id="UP000750334"/>
    </source>
</evidence>
<dbReference type="GO" id="GO:0046872">
    <property type="term" value="F:metal ion binding"/>
    <property type="evidence" value="ECO:0007669"/>
    <property type="project" value="UniProtKB-UniRule"/>
</dbReference>
<dbReference type="PANTHER" id="PTHR12320">
    <property type="entry name" value="PROTEIN PHOSPHATASE 2C"/>
    <property type="match status" value="1"/>
</dbReference>
<dbReference type="Gene3D" id="3.60.40.10">
    <property type="entry name" value="PPM-type phosphatase domain"/>
    <property type="match status" value="1"/>
</dbReference>
<keyword evidence="2" id="KW-1133">Transmembrane helix</keyword>
<feature type="domain" description="PPM-type phosphatase" evidence="3">
    <location>
        <begin position="113"/>
        <end position="376"/>
    </location>
</feature>
<evidence type="ECO:0000259" key="3">
    <source>
        <dbReference type="PROSITE" id="PS51746"/>
    </source>
</evidence>
<keyword evidence="1" id="KW-0460">Magnesium</keyword>
<protein>
    <recommendedName>
        <fullName evidence="1">Protein phosphatase</fullName>
        <ecNumber evidence="1">3.1.3.16</ecNumber>
    </recommendedName>
</protein>
<dbReference type="SUPFAM" id="SSF81606">
    <property type="entry name" value="PP2C-like"/>
    <property type="match status" value="1"/>
</dbReference>
<dbReference type="SMART" id="SM00332">
    <property type="entry name" value="PP2Cc"/>
    <property type="match status" value="1"/>
</dbReference>
<accession>A0A9P6WC55</accession>
<sequence length="377" mass="41926">MFVSPGLRSIRLSNRSLYCMFIFTIFTVLSAFVIEHLLIQTNYLSIDVSHGSKILNSNYTHFARRLFFSGAQNNFSGQYSSNGQHYDPSSVNANQFSYKSVVAYQPKDRDDAIYQKLKDSMTSPTGEDNFFIQSNSLSDLYAGVADGVGGWAEHGFDSSAISRELCKAMAQISSTLNPQKANLTPKQIIDAAYKKIKDGNIVKVGGTTAVATHFQPNGTLTIANLGDSWCGVFRNEKLTYQTKFQTVGFNAPYQLAIIPDAMLKEAEARGGSYIQNKPADADEYNFQLEKNDIVIIATDGVTDNIATDDIEIFLRDKKQEISSNMQNVANDFVRDVVKLSRDPNYPSVFAQEISKLYGKEYRGGKEDDITVVMVQVQ</sequence>
<keyword evidence="1" id="KW-0904">Protein phosphatase</keyword>
<keyword evidence="2" id="KW-0812">Transmembrane</keyword>
<comment type="cofactor">
    <cofactor evidence="1">
        <name>Mn(2+)</name>
        <dbReference type="ChEBI" id="CHEBI:29035"/>
    </cofactor>
</comment>
<keyword evidence="1" id="KW-0378">Hydrolase</keyword>
<keyword evidence="2" id="KW-0472">Membrane</keyword>
<dbReference type="FunFam" id="3.60.40.10:FF:000093">
    <property type="entry name" value="Type 2C protein Phosphatase"/>
    <property type="match status" value="1"/>
</dbReference>
<proteinExistence type="inferred from homology"/>
<dbReference type="InterPro" id="IPR001932">
    <property type="entry name" value="PPM-type_phosphatase-like_dom"/>
</dbReference>
<evidence type="ECO:0000256" key="1">
    <source>
        <dbReference type="RuleBase" id="RU366020"/>
    </source>
</evidence>
<dbReference type="InterPro" id="IPR036457">
    <property type="entry name" value="PPM-type-like_dom_sf"/>
</dbReference>
<comment type="caution">
    <text evidence="4">The sequence shown here is derived from an EMBL/GenBank/DDBJ whole genome shotgun (WGS) entry which is preliminary data.</text>
</comment>
<reference evidence="4 5" key="1">
    <citation type="submission" date="2020-11" db="EMBL/GenBank/DDBJ databases">
        <title>Kefir isolates.</title>
        <authorList>
            <person name="Marcisauskas S."/>
            <person name="Kim Y."/>
            <person name="Blasche S."/>
        </authorList>
    </citation>
    <scope>NUCLEOTIDE SEQUENCE [LARGE SCALE GENOMIC DNA]</scope>
    <source>
        <strain evidence="4 5">OG2</strain>
    </source>
</reference>
<comment type="catalytic activity">
    <reaction evidence="1">
        <text>O-phospho-L-seryl-[protein] + H2O = L-seryl-[protein] + phosphate</text>
        <dbReference type="Rhea" id="RHEA:20629"/>
        <dbReference type="Rhea" id="RHEA-COMP:9863"/>
        <dbReference type="Rhea" id="RHEA-COMP:11604"/>
        <dbReference type="ChEBI" id="CHEBI:15377"/>
        <dbReference type="ChEBI" id="CHEBI:29999"/>
        <dbReference type="ChEBI" id="CHEBI:43474"/>
        <dbReference type="ChEBI" id="CHEBI:83421"/>
        <dbReference type="EC" id="3.1.3.16"/>
    </reaction>
</comment>
<dbReference type="GO" id="GO:0004722">
    <property type="term" value="F:protein serine/threonine phosphatase activity"/>
    <property type="evidence" value="ECO:0007669"/>
    <property type="project" value="UniProtKB-EC"/>
</dbReference>
<dbReference type="AlphaFoldDB" id="A0A9P6WC55"/>
<keyword evidence="1" id="KW-0479">Metal-binding</keyword>
<keyword evidence="1" id="KW-0464">Manganese</keyword>
<dbReference type="PROSITE" id="PS51746">
    <property type="entry name" value="PPM_2"/>
    <property type="match status" value="1"/>
</dbReference>
<dbReference type="EC" id="3.1.3.16" evidence="1"/>
<gene>
    <name evidence="4" type="primary">PTC7</name>
    <name evidence="4" type="ORF">C6P45_004185</name>
</gene>
<dbReference type="SMART" id="SM00331">
    <property type="entry name" value="PP2C_SIG"/>
    <property type="match status" value="1"/>
</dbReference>
<keyword evidence="5" id="KW-1185">Reference proteome</keyword>
<dbReference type="OrthoDB" id="60843at2759"/>
<comment type="cofactor">
    <cofactor evidence="1">
        <name>Mg(2+)</name>
        <dbReference type="ChEBI" id="CHEBI:18420"/>
    </cofactor>
</comment>
<dbReference type="InterPro" id="IPR039123">
    <property type="entry name" value="PPTC7"/>
</dbReference>
<feature type="transmembrane region" description="Helical" evidence="2">
    <location>
        <begin position="17"/>
        <end position="39"/>
    </location>
</feature>
<dbReference type="EMBL" id="PUHR01000051">
    <property type="protein sequence ID" value="KAG0669045.1"/>
    <property type="molecule type" value="Genomic_DNA"/>
</dbReference>
<comment type="similarity">
    <text evidence="1">Belongs to the PP2C family.</text>
</comment>